<dbReference type="InterPro" id="IPR004265">
    <property type="entry name" value="Dirigent"/>
</dbReference>
<name>A0A3B6H3M9_WHEAT</name>
<dbReference type="Gramene" id="TraesJAG3D03G02002960.1">
    <property type="protein sequence ID" value="TraesJAG3D03G02002960.1"/>
    <property type="gene ID" value="TraesJAG3D03G02002960"/>
</dbReference>
<dbReference type="GO" id="GO:0030246">
    <property type="term" value="F:carbohydrate binding"/>
    <property type="evidence" value="ECO:0007669"/>
    <property type="project" value="UniProtKB-KW"/>
</dbReference>
<feature type="region of interest" description="Disordered" evidence="6">
    <location>
        <begin position="159"/>
        <end position="229"/>
    </location>
</feature>
<gene>
    <name evidence="8" type="primary">LOC123075840</name>
</gene>
<evidence type="ECO:0000313" key="8">
    <source>
        <dbReference type="EnsemblPlants" id="TraesCS3D02G516700.1"/>
    </source>
</evidence>
<dbReference type="InterPro" id="IPR044859">
    <property type="entry name" value="Allene_oxi_cyc_Dirigent"/>
</dbReference>
<keyword evidence="4" id="KW-0430">Lectin</keyword>
<comment type="similarity">
    <text evidence="1 5">Belongs to the plant dirigent protein family.</text>
</comment>
<dbReference type="Gramene" id="TraesROB_scaffold_103768_01G000100.1">
    <property type="protein sequence ID" value="TraesROB_scaffold_103768_01G000100.1"/>
    <property type="gene ID" value="TraesROB_scaffold_103768_01G000100"/>
</dbReference>
<dbReference type="AlphaFoldDB" id="A0A3B6H3M9"/>
<evidence type="ECO:0000256" key="4">
    <source>
        <dbReference type="ARBA" id="ARBA00022734"/>
    </source>
</evidence>
<keyword evidence="5" id="KW-0052">Apoplast</keyword>
<feature type="domain" description="Jacalin-type lectin" evidence="7">
    <location>
        <begin position="212"/>
        <end position="364"/>
    </location>
</feature>
<dbReference type="Gene3D" id="2.100.10.30">
    <property type="entry name" value="Jacalin-like lectin domain"/>
    <property type="match status" value="1"/>
</dbReference>
<dbReference type="SUPFAM" id="SSF51101">
    <property type="entry name" value="Mannose-binding lectins"/>
    <property type="match status" value="1"/>
</dbReference>
<comment type="function">
    <text evidence="5">Dirigent proteins impart stereoselectivity on the phenoxy radical-coupling reaction, yielding optically active lignans from two molecules of coniferyl alcohol in the biosynthesis of lignans, flavonolignans, and alkaloids and thus plays a central role in plant secondary metabolism.</text>
</comment>
<dbReference type="Gramene" id="TraesCS3D03G1144100.1">
    <property type="protein sequence ID" value="TraesCS3D03G1144100.1.CDS"/>
    <property type="gene ID" value="TraesCS3D03G1144100"/>
</dbReference>
<dbReference type="GO" id="GO:0048046">
    <property type="term" value="C:apoplast"/>
    <property type="evidence" value="ECO:0007669"/>
    <property type="project" value="UniProtKB-SubCell"/>
</dbReference>
<dbReference type="InterPro" id="IPR036404">
    <property type="entry name" value="Jacalin-like_lectin_dom_sf"/>
</dbReference>
<evidence type="ECO:0000256" key="6">
    <source>
        <dbReference type="SAM" id="MobiDB-lite"/>
    </source>
</evidence>
<dbReference type="Pfam" id="PF03018">
    <property type="entry name" value="Dirigent"/>
    <property type="match status" value="1"/>
</dbReference>
<comment type="subcellular location">
    <subcellularLocation>
        <location evidence="5">Secreted</location>
        <location evidence="5">Extracellular space</location>
        <location evidence="5">Apoplast</location>
    </subcellularLocation>
</comment>
<dbReference type="SMR" id="A0A3B6H3M9"/>
<evidence type="ECO:0000313" key="9">
    <source>
        <dbReference type="Proteomes" id="UP000019116"/>
    </source>
</evidence>
<dbReference type="EnsemblPlants" id="TraesCS3D02G516700.1">
    <property type="protein sequence ID" value="TraesCS3D02G516700.1"/>
    <property type="gene ID" value="TraesCS3D02G516700"/>
</dbReference>
<comment type="subunit">
    <text evidence="2 5">Homodimer.</text>
</comment>
<dbReference type="Proteomes" id="UP000019116">
    <property type="component" value="Chromosome 3D"/>
</dbReference>
<dbReference type="OrthoDB" id="4325201at2759"/>
<dbReference type="Gramene" id="TraesSYM3D03G02021100.1">
    <property type="protein sequence ID" value="TraesSYM3D03G02021100.1"/>
    <property type="gene ID" value="TraesSYM3D03G02021100"/>
</dbReference>
<dbReference type="Gene3D" id="2.40.480.10">
    <property type="entry name" value="Allene oxide cyclase-like"/>
    <property type="match status" value="1"/>
</dbReference>
<dbReference type="GO" id="GO:0009699">
    <property type="term" value="P:phenylpropanoid biosynthetic process"/>
    <property type="evidence" value="ECO:0007669"/>
    <property type="project" value="UniProtKB-ARBA"/>
</dbReference>
<keyword evidence="3 5" id="KW-0964">Secreted</keyword>
<dbReference type="Gramene" id="TraesNOR3D03G02023110.1">
    <property type="protein sequence ID" value="TraesNOR3D03G02023110.1"/>
    <property type="gene ID" value="TraesNOR3D03G02023110"/>
</dbReference>
<dbReference type="SMART" id="SM00915">
    <property type="entry name" value="Jacalin"/>
    <property type="match status" value="1"/>
</dbReference>
<dbReference type="RefSeq" id="XP_044354285.1">
    <property type="nucleotide sequence ID" value="XM_044498350.1"/>
</dbReference>
<dbReference type="Gramene" id="TraesCAD_scaffold_084375_01G000100.1">
    <property type="protein sequence ID" value="TraesCAD_scaffold_084375_01G000100.1"/>
    <property type="gene ID" value="TraesCAD_scaffold_084375_01G000100"/>
</dbReference>
<reference evidence="8" key="2">
    <citation type="submission" date="2018-10" db="UniProtKB">
        <authorList>
            <consortium name="EnsemblPlants"/>
        </authorList>
    </citation>
    <scope>IDENTIFICATION</scope>
</reference>
<sequence>MDNFKITSYANALVENTKLDFQSLYLHRIRSGDKKNQYVVIDGVGATDICLTTINDWAIYDGAAVDAKLVAHAKGMHMNAAAADCCNLFIIVFELDSFKGSTLAVMGATTEEQGEWAIVGGTGQFAMARGVIQRKMHQKLADGQGDVLELTIEAFCRRKGQPEPPATTPQTPTTQPIQPPVQPPLATTQPIQPPVQPPPAPTKPIQPPTPTPIKNGPWGGTTSDTLHHFNPNMSKGLKSVTFIYYRAVNGLRFNYTGQDGYEESSELFGNNGQGPDAKRQTVHLGPKEFVTGLSGTYQHEGRSNNIAIYSLKLVTNLGKTHGPFGTASIGTGFSFLVPPNSRIVGFFGGSTGYAVNSIGAYTLENSA</sequence>
<dbReference type="Gramene" id="TraesWEE_scaffold_076732_01G000100.1">
    <property type="protein sequence ID" value="TraesWEE_scaffold_076732_01G000100.1"/>
    <property type="gene ID" value="TraesWEE_scaffold_076732_01G000100"/>
</dbReference>
<protein>
    <recommendedName>
        <fullName evidence="5">Dirigent protein</fullName>
    </recommendedName>
</protein>
<dbReference type="Gramene" id="TraesCS3D02G516700.1">
    <property type="protein sequence ID" value="TraesCS3D02G516700.1"/>
    <property type="gene ID" value="TraesCS3D02G516700"/>
</dbReference>
<evidence type="ECO:0000259" key="7">
    <source>
        <dbReference type="PROSITE" id="PS51752"/>
    </source>
</evidence>
<dbReference type="PANTHER" id="PTHR46506">
    <property type="entry name" value="OS05G0143600 PROTEIN"/>
    <property type="match status" value="1"/>
</dbReference>
<dbReference type="PROSITE" id="PS51752">
    <property type="entry name" value="JACALIN_LECTIN"/>
    <property type="match status" value="1"/>
</dbReference>
<feature type="compositionally biased region" description="Pro residues" evidence="6">
    <location>
        <begin position="191"/>
        <end position="211"/>
    </location>
</feature>
<accession>A0A3B6H3M9</accession>
<dbReference type="Pfam" id="PF01419">
    <property type="entry name" value="Jacalin"/>
    <property type="match status" value="1"/>
</dbReference>
<evidence type="ECO:0000256" key="5">
    <source>
        <dbReference type="RuleBase" id="RU363099"/>
    </source>
</evidence>
<keyword evidence="9" id="KW-1185">Reference proteome</keyword>
<dbReference type="GeneID" id="123075840"/>
<dbReference type="Gramene" id="TraesLDM3D03G01994190.1">
    <property type="protein sequence ID" value="TraesLDM3D03G01994190.1"/>
    <property type="gene ID" value="TraesLDM3D03G01994190"/>
</dbReference>
<dbReference type="InterPro" id="IPR001229">
    <property type="entry name" value="Jacalin-like_lectin_dom"/>
</dbReference>
<dbReference type="Gramene" id="TraesSTA3D03G01991050.1">
    <property type="protein sequence ID" value="TraesSTA3D03G01991050.1"/>
    <property type="gene ID" value="TraesSTA3D03G01991050"/>
</dbReference>
<proteinExistence type="inferred from homology"/>
<dbReference type="Gramene" id="TraesPARA_EIv1.0_1173900.1">
    <property type="protein sequence ID" value="TraesPARA_EIv1.0_1173900.1.CDS"/>
    <property type="gene ID" value="TraesPARA_EIv1.0_1173900"/>
</dbReference>
<dbReference type="Gramene" id="TraesARI3D03G02030480.1">
    <property type="protein sequence ID" value="TraesARI3D03G02030480.1"/>
    <property type="gene ID" value="TraesARI3D03G02030480"/>
</dbReference>
<dbReference type="Gramene" id="TraesCLE_scaffold_081642_01G000100.1">
    <property type="protein sequence ID" value="TraesCLE_scaffold_081642_01G000100.1"/>
    <property type="gene ID" value="TraesCLE_scaffold_081642_01G000100"/>
</dbReference>
<evidence type="ECO:0000256" key="1">
    <source>
        <dbReference type="ARBA" id="ARBA00010746"/>
    </source>
</evidence>
<evidence type="ECO:0000256" key="2">
    <source>
        <dbReference type="ARBA" id="ARBA00011738"/>
    </source>
</evidence>
<reference evidence="8" key="1">
    <citation type="submission" date="2018-08" db="EMBL/GenBank/DDBJ databases">
        <authorList>
            <person name="Rossello M."/>
        </authorList>
    </citation>
    <scope>NUCLEOTIDE SEQUENCE [LARGE SCALE GENOMIC DNA]</scope>
    <source>
        <strain evidence="8">cv. Chinese Spring</strain>
    </source>
</reference>
<evidence type="ECO:0000256" key="3">
    <source>
        <dbReference type="ARBA" id="ARBA00022525"/>
    </source>
</evidence>
<organism evidence="8">
    <name type="scientific">Triticum aestivum</name>
    <name type="common">Wheat</name>
    <dbReference type="NCBI Taxonomy" id="4565"/>
    <lineage>
        <taxon>Eukaryota</taxon>
        <taxon>Viridiplantae</taxon>
        <taxon>Streptophyta</taxon>
        <taxon>Embryophyta</taxon>
        <taxon>Tracheophyta</taxon>
        <taxon>Spermatophyta</taxon>
        <taxon>Magnoliopsida</taxon>
        <taxon>Liliopsida</taxon>
        <taxon>Poales</taxon>
        <taxon>Poaceae</taxon>
        <taxon>BOP clade</taxon>
        <taxon>Pooideae</taxon>
        <taxon>Triticodae</taxon>
        <taxon>Triticeae</taxon>
        <taxon>Triticinae</taxon>
        <taxon>Triticum</taxon>
    </lineage>
</organism>
<dbReference type="Gramene" id="TraesMAC3D03G01994410.1">
    <property type="protein sequence ID" value="TraesMAC3D03G01994410.1"/>
    <property type="gene ID" value="TraesMAC3D03G01994410"/>
</dbReference>
<dbReference type="Gramene" id="TraesRN3D0101196300.1">
    <property type="protein sequence ID" value="TraesRN3D0101196300.1"/>
    <property type="gene ID" value="TraesRN3D0101196300"/>
</dbReference>